<evidence type="ECO:0000256" key="2">
    <source>
        <dbReference type="ARBA" id="ARBA00022729"/>
    </source>
</evidence>
<proteinExistence type="predicted"/>
<reference evidence="5" key="1">
    <citation type="submission" date="2020-12" db="EMBL/GenBank/DDBJ databases">
        <title>WGS assembly of Carya illinoinensis cv. Pawnee.</title>
        <authorList>
            <person name="Platts A."/>
            <person name="Shu S."/>
            <person name="Wright S."/>
            <person name="Barry K."/>
            <person name="Edger P."/>
            <person name="Pires J.C."/>
            <person name="Schmutz J."/>
        </authorList>
    </citation>
    <scope>NUCLEOTIDE SEQUENCE</scope>
    <source>
        <tissue evidence="5">Leaf</tissue>
    </source>
</reference>
<keyword evidence="3" id="KW-1133">Transmembrane helix</keyword>
<dbReference type="GO" id="GO:0030247">
    <property type="term" value="F:polysaccharide binding"/>
    <property type="evidence" value="ECO:0007669"/>
    <property type="project" value="InterPro"/>
</dbReference>
<comment type="caution">
    <text evidence="5">The sequence shown here is derived from an EMBL/GenBank/DDBJ whole genome shotgun (WGS) entry which is preliminary data.</text>
</comment>
<accession>A0A8T1N1I6</accession>
<evidence type="ECO:0000256" key="3">
    <source>
        <dbReference type="SAM" id="Phobius"/>
    </source>
</evidence>
<evidence type="ECO:0000313" key="5">
    <source>
        <dbReference type="EMBL" id="KAG6624346.1"/>
    </source>
</evidence>
<keyword evidence="2" id="KW-0732">Signal</keyword>
<dbReference type="AlphaFoldDB" id="A0A8T1N1I6"/>
<keyword evidence="3" id="KW-0812">Transmembrane</keyword>
<evidence type="ECO:0000313" key="6">
    <source>
        <dbReference type="Proteomes" id="UP000811609"/>
    </source>
</evidence>
<keyword evidence="3" id="KW-0472">Membrane</keyword>
<dbReference type="GO" id="GO:0016020">
    <property type="term" value="C:membrane"/>
    <property type="evidence" value="ECO:0007669"/>
    <property type="project" value="UniProtKB-SubCell"/>
</dbReference>
<feature type="domain" description="Wall-associated receptor kinase galacturonan-binding" evidence="4">
    <location>
        <begin position="97"/>
        <end position="136"/>
    </location>
</feature>
<evidence type="ECO:0000256" key="1">
    <source>
        <dbReference type="ARBA" id="ARBA00004167"/>
    </source>
</evidence>
<dbReference type="Proteomes" id="UP000811609">
    <property type="component" value="Chromosome 16"/>
</dbReference>
<dbReference type="EMBL" id="CM031824">
    <property type="protein sequence ID" value="KAG6624346.1"/>
    <property type="molecule type" value="Genomic_DNA"/>
</dbReference>
<sequence length="238" mass="25933">MIGQIVMKHIMALHGFSNFLPNACPLKLQRLSIRSAASENTTDHETFPPSRERGGMCFPKMRLLQLIIMTWVVGVILISQMAASAGAATAPIAKPNCPDRCGDVEIPYPFGTSEGCYLDYNYFINCTNDSSRKTLASANARRRKNISLDGHLEHTWPVPVYECYNESGTLTDGGGYVFMSSSKLILGAVTCSWPLVVTILLSLMLPGTIEFSPGAACLFVKTQTMWSMGLVLELGVAS</sequence>
<dbReference type="InterPro" id="IPR025287">
    <property type="entry name" value="WAK_GUB"/>
</dbReference>
<comment type="subcellular location">
    <subcellularLocation>
        <location evidence="1">Membrane</location>
        <topology evidence="1">Single-pass membrane protein</topology>
    </subcellularLocation>
</comment>
<feature type="transmembrane region" description="Helical" evidence="3">
    <location>
        <begin position="184"/>
        <end position="205"/>
    </location>
</feature>
<organism evidence="5 6">
    <name type="scientific">Carya illinoinensis</name>
    <name type="common">Pecan</name>
    <dbReference type="NCBI Taxonomy" id="32201"/>
    <lineage>
        <taxon>Eukaryota</taxon>
        <taxon>Viridiplantae</taxon>
        <taxon>Streptophyta</taxon>
        <taxon>Embryophyta</taxon>
        <taxon>Tracheophyta</taxon>
        <taxon>Spermatophyta</taxon>
        <taxon>Magnoliopsida</taxon>
        <taxon>eudicotyledons</taxon>
        <taxon>Gunneridae</taxon>
        <taxon>Pentapetalae</taxon>
        <taxon>rosids</taxon>
        <taxon>fabids</taxon>
        <taxon>Fagales</taxon>
        <taxon>Juglandaceae</taxon>
        <taxon>Carya</taxon>
    </lineage>
</organism>
<evidence type="ECO:0000259" key="4">
    <source>
        <dbReference type="Pfam" id="PF13947"/>
    </source>
</evidence>
<dbReference type="PANTHER" id="PTHR33491">
    <property type="entry name" value="OSJNBA0016N04.9 PROTEIN"/>
    <property type="match status" value="1"/>
</dbReference>
<gene>
    <name evidence="5" type="ORF">CIPAW_16G020100</name>
</gene>
<protein>
    <recommendedName>
        <fullName evidence="4">Wall-associated receptor kinase galacturonan-binding domain-containing protein</fullName>
    </recommendedName>
</protein>
<feature type="transmembrane region" description="Helical" evidence="3">
    <location>
        <begin position="63"/>
        <end position="83"/>
    </location>
</feature>
<dbReference type="Pfam" id="PF13947">
    <property type="entry name" value="GUB_WAK_bind"/>
    <property type="match status" value="1"/>
</dbReference>
<name>A0A8T1N1I6_CARIL</name>
<keyword evidence="6" id="KW-1185">Reference proteome</keyword>